<dbReference type="Gene3D" id="3.40.50.150">
    <property type="entry name" value="Vaccinia Virus protein VP39"/>
    <property type="match status" value="1"/>
</dbReference>
<keyword evidence="2" id="KW-0489">Methyltransferase</keyword>
<dbReference type="Pfam" id="PF13649">
    <property type="entry name" value="Methyltransf_25"/>
    <property type="match status" value="1"/>
</dbReference>
<dbReference type="SUPFAM" id="SSF53335">
    <property type="entry name" value="S-adenosyl-L-methionine-dependent methyltransferases"/>
    <property type="match status" value="1"/>
</dbReference>
<dbReference type="PANTHER" id="PTHR43591:SF105">
    <property type="entry name" value="METHYLTRANSFERASE DOMAIN-CONTAINING PROTEIN-RELATED"/>
    <property type="match status" value="1"/>
</dbReference>
<proteinExistence type="predicted"/>
<sequence length="289" mass="32890">MATRSIEHQSRPFTSFPNANYILPSDLKEKERLNKQHSMLKRVFGEKIIFAPISIQPGDEVLETGTGTGVWLLDFRKSLPQSKDLSLYGIDIESKLFPSTDLSAGALHFSVCSVTLLPREWSEKFSMVHQRFLMPALRKTEWPRALSEIYRVLKPGGWIQLCEPGDWSAGPITEKHKAMRRALYDLRELDLECTKHMPTRLANVGFINVQTIDRAMPLGEWGGQDGRECRNDIIAIWRAQKTAILKSGGLGFVKSEQEFDTLIDDVEREWDATVGAETHWVAFYAQKPL</sequence>
<dbReference type="AlphaFoldDB" id="A0A5C3LGX0"/>
<evidence type="ECO:0000313" key="2">
    <source>
        <dbReference type="EMBL" id="TFK31423.1"/>
    </source>
</evidence>
<protein>
    <submittedName>
        <fullName evidence="2">S-adenosyl-L-methionine-dependent methyltransferase</fullName>
    </submittedName>
</protein>
<dbReference type="EMBL" id="ML213755">
    <property type="protein sequence ID" value="TFK31423.1"/>
    <property type="molecule type" value="Genomic_DNA"/>
</dbReference>
<gene>
    <name evidence="2" type="ORF">BDQ12DRAFT_640089</name>
</gene>
<dbReference type="InterPro" id="IPR041698">
    <property type="entry name" value="Methyltransf_25"/>
</dbReference>
<dbReference type="OrthoDB" id="184880at2759"/>
<dbReference type="GO" id="GO:0008168">
    <property type="term" value="F:methyltransferase activity"/>
    <property type="evidence" value="ECO:0007669"/>
    <property type="project" value="UniProtKB-KW"/>
</dbReference>
<evidence type="ECO:0000313" key="3">
    <source>
        <dbReference type="Proteomes" id="UP000308652"/>
    </source>
</evidence>
<keyword evidence="3" id="KW-1185">Reference proteome</keyword>
<organism evidence="2 3">
    <name type="scientific">Crucibulum laeve</name>
    <dbReference type="NCBI Taxonomy" id="68775"/>
    <lineage>
        <taxon>Eukaryota</taxon>
        <taxon>Fungi</taxon>
        <taxon>Dikarya</taxon>
        <taxon>Basidiomycota</taxon>
        <taxon>Agaricomycotina</taxon>
        <taxon>Agaricomycetes</taxon>
        <taxon>Agaricomycetidae</taxon>
        <taxon>Agaricales</taxon>
        <taxon>Agaricineae</taxon>
        <taxon>Nidulariaceae</taxon>
        <taxon>Crucibulum</taxon>
    </lineage>
</organism>
<name>A0A5C3LGX0_9AGAR</name>
<dbReference type="Proteomes" id="UP000308652">
    <property type="component" value="Unassembled WGS sequence"/>
</dbReference>
<dbReference type="CDD" id="cd02440">
    <property type="entry name" value="AdoMet_MTases"/>
    <property type="match status" value="1"/>
</dbReference>
<dbReference type="InterPro" id="IPR029063">
    <property type="entry name" value="SAM-dependent_MTases_sf"/>
</dbReference>
<feature type="domain" description="Methyltransferase" evidence="1">
    <location>
        <begin position="61"/>
        <end position="157"/>
    </location>
</feature>
<keyword evidence="2" id="KW-0808">Transferase</keyword>
<dbReference type="PANTHER" id="PTHR43591">
    <property type="entry name" value="METHYLTRANSFERASE"/>
    <property type="match status" value="1"/>
</dbReference>
<reference evidence="2 3" key="1">
    <citation type="journal article" date="2019" name="Nat. Ecol. Evol.">
        <title>Megaphylogeny resolves global patterns of mushroom evolution.</title>
        <authorList>
            <person name="Varga T."/>
            <person name="Krizsan K."/>
            <person name="Foldi C."/>
            <person name="Dima B."/>
            <person name="Sanchez-Garcia M."/>
            <person name="Sanchez-Ramirez S."/>
            <person name="Szollosi G.J."/>
            <person name="Szarkandi J.G."/>
            <person name="Papp V."/>
            <person name="Albert L."/>
            <person name="Andreopoulos W."/>
            <person name="Angelini C."/>
            <person name="Antonin V."/>
            <person name="Barry K.W."/>
            <person name="Bougher N.L."/>
            <person name="Buchanan P."/>
            <person name="Buyck B."/>
            <person name="Bense V."/>
            <person name="Catcheside P."/>
            <person name="Chovatia M."/>
            <person name="Cooper J."/>
            <person name="Damon W."/>
            <person name="Desjardin D."/>
            <person name="Finy P."/>
            <person name="Geml J."/>
            <person name="Haridas S."/>
            <person name="Hughes K."/>
            <person name="Justo A."/>
            <person name="Karasinski D."/>
            <person name="Kautmanova I."/>
            <person name="Kiss B."/>
            <person name="Kocsube S."/>
            <person name="Kotiranta H."/>
            <person name="LaButti K.M."/>
            <person name="Lechner B.E."/>
            <person name="Liimatainen K."/>
            <person name="Lipzen A."/>
            <person name="Lukacs Z."/>
            <person name="Mihaltcheva S."/>
            <person name="Morgado L.N."/>
            <person name="Niskanen T."/>
            <person name="Noordeloos M.E."/>
            <person name="Ohm R.A."/>
            <person name="Ortiz-Santana B."/>
            <person name="Ovrebo C."/>
            <person name="Racz N."/>
            <person name="Riley R."/>
            <person name="Savchenko A."/>
            <person name="Shiryaev A."/>
            <person name="Soop K."/>
            <person name="Spirin V."/>
            <person name="Szebenyi C."/>
            <person name="Tomsovsky M."/>
            <person name="Tulloss R.E."/>
            <person name="Uehling J."/>
            <person name="Grigoriev I.V."/>
            <person name="Vagvolgyi C."/>
            <person name="Papp T."/>
            <person name="Martin F.M."/>
            <person name="Miettinen O."/>
            <person name="Hibbett D.S."/>
            <person name="Nagy L.G."/>
        </authorList>
    </citation>
    <scope>NUCLEOTIDE SEQUENCE [LARGE SCALE GENOMIC DNA]</scope>
    <source>
        <strain evidence="2 3">CBS 166.37</strain>
    </source>
</reference>
<dbReference type="STRING" id="68775.A0A5C3LGX0"/>
<evidence type="ECO:0000259" key="1">
    <source>
        <dbReference type="Pfam" id="PF13649"/>
    </source>
</evidence>
<dbReference type="GO" id="GO:0032259">
    <property type="term" value="P:methylation"/>
    <property type="evidence" value="ECO:0007669"/>
    <property type="project" value="UniProtKB-KW"/>
</dbReference>
<accession>A0A5C3LGX0</accession>